<evidence type="ECO:0000256" key="1">
    <source>
        <dbReference type="SAM" id="MobiDB-lite"/>
    </source>
</evidence>
<reference evidence="2" key="1">
    <citation type="submission" date="2016-05" db="EMBL/GenBank/DDBJ databases">
        <authorList>
            <person name="Lavstsen T."/>
            <person name="Jespersen J.S."/>
        </authorList>
    </citation>
    <scope>NUCLEOTIDE SEQUENCE</scope>
    <source>
        <tissue evidence="2">Brain</tissue>
    </source>
</reference>
<proteinExistence type="predicted"/>
<sequence length="47" mass="5011">YNDGKAQAQTTVGAHPTVRAVVSLLFNPDHTTKQDQPGPNPIIIPSD</sequence>
<feature type="region of interest" description="Disordered" evidence="1">
    <location>
        <begin position="28"/>
        <end position="47"/>
    </location>
</feature>
<name>A0A1A8UCB9_NOTFU</name>
<evidence type="ECO:0000313" key="2">
    <source>
        <dbReference type="EMBL" id="SBS45750.1"/>
    </source>
</evidence>
<protein>
    <submittedName>
        <fullName evidence="2">Lysyl oxidase-like 3b</fullName>
    </submittedName>
</protein>
<organism evidence="2">
    <name type="scientific">Nothobranchius furzeri</name>
    <name type="common">Turquoise killifish</name>
    <dbReference type="NCBI Taxonomy" id="105023"/>
    <lineage>
        <taxon>Eukaryota</taxon>
        <taxon>Metazoa</taxon>
        <taxon>Chordata</taxon>
        <taxon>Craniata</taxon>
        <taxon>Vertebrata</taxon>
        <taxon>Euteleostomi</taxon>
        <taxon>Actinopterygii</taxon>
        <taxon>Neopterygii</taxon>
        <taxon>Teleostei</taxon>
        <taxon>Neoteleostei</taxon>
        <taxon>Acanthomorphata</taxon>
        <taxon>Ovalentaria</taxon>
        <taxon>Atherinomorphae</taxon>
        <taxon>Cyprinodontiformes</taxon>
        <taxon>Nothobranchiidae</taxon>
        <taxon>Nothobranchius</taxon>
    </lineage>
</organism>
<reference evidence="2" key="2">
    <citation type="submission" date="2016-06" db="EMBL/GenBank/DDBJ databases">
        <title>The genome of a short-lived fish provides insights into sex chromosome evolution and the genetic control of aging.</title>
        <authorList>
            <person name="Reichwald K."/>
            <person name="Felder M."/>
            <person name="Petzold A."/>
            <person name="Koch P."/>
            <person name="Groth M."/>
            <person name="Platzer M."/>
        </authorList>
    </citation>
    <scope>NUCLEOTIDE SEQUENCE</scope>
    <source>
        <tissue evidence="2">Brain</tissue>
    </source>
</reference>
<dbReference type="AlphaFoldDB" id="A0A1A8UCB9"/>
<accession>A0A1A8UCB9</accession>
<feature type="compositionally biased region" description="Pro residues" evidence="1">
    <location>
        <begin position="38"/>
        <end position="47"/>
    </location>
</feature>
<gene>
    <name evidence="2" type="primary">LOXL3B</name>
</gene>
<feature type="non-terminal residue" evidence="2">
    <location>
        <position position="1"/>
    </location>
</feature>
<dbReference type="EMBL" id="HAEJ01005293">
    <property type="protein sequence ID" value="SBS45750.1"/>
    <property type="molecule type" value="Transcribed_RNA"/>
</dbReference>